<dbReference type="EMBL" id="JBHTOF010000098">
    <property type="protein sequence ID" value="MFD1466219.1"/>
    <property type="molecule type" value="Genomic_DNA"/>
</dbReference>
<evidence type="ECO:0000313" key="2">
    <source>
        <dbReference type="EMBL" id="MFD1466219.1"/>
    </source>
</evidence>
<name>A0ABW4DRV8_9LACO</name>
<organism evidence="2 3">
    <name type="scientific">Lapidilactobacillus mulanensis</name>
    <dbReference type="NCBI Taxonomy" id="2485999"/>
    <lineage>
        <taxon>Bacteria</taxon>
        <taxon>Bacillati</taxon>
        <taxon>Bacillota</taxon>
        <taxon>Bacilli</taxon>
        <taxon>Lactobacillales</taxon>
        <taxon>Lactobacillaceae</taxon>
        <taxon>Lapidilactobacillus</taxon>
    </lineage>
</organism>
<gene>
    <name evidence="2" type="ORF">ACFQ4L_09110</name>
</gene>
<proteinExistence type="predicted"/>
<dbReference type="InterPro" id="IPR004014">
    <property type="entry name" value="ATPase_P-typ_cation-transptr_N"/>
</dbReference>
<evidence type="ECO:0000259" key="1">
    <source>
        <dbReference type="Pfam" id="PF00690"/>
    </source>
</evidence>
<keyword evidence="3" id="KW-1185">Reference proteome</keyword>
<accession>A0ABW4DRV8</accession>
<sequence>MVSEKISGRSNFEAQFAEKSGLTQEQVQQKRAQFGVNEIPVHEDNPLMGTLKRL</sequence>
<comment type="caution">
    <text evidence="2">The sequence shown here is derived from an EMBL/GenBank/DDBJ whole genome shotgun (WGS) entry which is preliminary data.</text>
</comment>
<protein>
    <submittedName>
        <fullName evidence="2">Cation-transporting P-type ATPase</fullName>
    </submittedName>
</protein>
<feature type="domain" description="Cation-transporting P-type ATPase N-terminal" evidence="1">
    <location>
        <begin position="18"/>
        <end position="48"/>
    </location>
</feature>
<reference evidence="3" key="1">
    <citation type="journal article" date="2019" name="Int. J. Syst. Evol. Microbiol.">
        <title>The Global Catalogue of Microorganisms (GCM) 10K type strain sequencing project: providing services to taxonomists for standard genome sequencing and annotation.</title>
        <authorList>
            <consortium name="The Broad Institute Genomics Platform"/>
            <consortium name="The Broad Institute Genome Sequencing Center for Infectious Disease"/>
            <person name="Wu L."/>
            <person name="Ma J."/>
        </authorList>
    </citation>
    <scope>NUCLEOTIDE SEQUENCE [LARGE SCALE GENOMIC DNA]</scope>
    <source>
        <strain evidence="3">CCM 8951</strain>
    </source>
</reference>
<evidence type="ECO:0000313" key="3">
    <source>
        <dbReference type="Proteomes" id="UP001597244"/>
    </source>
</evidence>
<dbReference type="Pfam" id="PF00690">
    <property type="entry name" value="Cation_ATPase_N"/>
    <property type="match status" value="1"/>
</dbReference>
<dbReference type="InterPro" id="IPR023298">
    <property type="entry name" value="ATPase_P-typ_TM_dom_sf"/>
</dbReference>
<dbReference type="RefSeq" id="WP_164506578.1">
    <property type="nucleotide sequence ID" value="NZ_JBHTOF010000098.1"/>
</dbReference>
<dbReference type="SUPFAM" id="SSF81665">
    <property type="entry name" value="Calcium ATPase, transmembrane domain M"/>
    <property type="match status" value="1"/>
</dbReference>
<dbReference type="Proteomes" id="UP001597244">
    <property type="component" value="Unassembled WGS sequence"/>
</dbReference>